<feature type="compositionally biased region" description="Pro residues" evidence="1">
    <location>
        <begin position="692"/>
        <end position="710"/>
    </location>
</feature>
<feature type="compositionally biased region" description="Low complexity" evidence="1">
    <location>
        <begin position="682"/>
        <end position="691"/>
    </location>
</feature>
<dbReference type="Proteomes" id="UP000799302">
    <property type="component" value="Unassembled WGS sequence"/>
</dbReference>
<feature type="compositionally biased region" description="Basic and acidic residues" evidence="1">
    <location>
        <begin position="591"/>
        <end position="608"/>
    </location>
</feature>
<evidence type="ECO:0000259" key="2">
    <source>
        <dbReference type="PROSITE" id="PS50076"/>
    </source>
</evidence>
<dbReference type="Gene3D" id="1.10.287.110">
    <property type="entry name" value="DnaJ domain"/>
    <property type="match status" value="1"/>
</dbReference>
<dbReference type="PRINTS" id="PR00625">
    <property type="entry name" value="JDOMAIN"/>
</dbReference>
<accession>A0A6A6UWC0</accession>
<dbReference type="AlphaFoldDB" id="A0A6A6UWC0"/>
<dbReference type="PROSITE" id="PS50076">
    <property type="entry name" value="DNAJ_2"/>
    <property type="match status" value="1"/>
</dbReference>
<dbReference type="OrthoDB" id="10250354at2759"/>
<gene>
    <name evidence="3" type="ORF">BT63DRAFT_420488</name>
</gene>
<dbReference type="InterPro" id="IPR036869">
    <property type="entry name" value="J_dom_sf"/>
</dbReference>
<feature type="compositionally biased region" description="Basic and acidic residues" evidence="1">
    <location>
        <begin position="61"/>
        <end position="77"/>
    </location>
</feature>
<feature type="region of interest" description="Disordered" evidence="1">
    <location>
        <begin position="744"/>
        <end position="792"/>
    </location>
</feature>
<dbReference type="SUPFAM" id="SSF46565">
    <property type="entry name" value="Chaperone J-domain"/>
    <property type="match status" value="1"/>
</dbReference>
<dbReference type="FunFam" id="1.10.287.110:FF:000096">
    <property type="entry name" value="DnaJ domain protein"/>
    <property type="match status" value="1"/>
</dbReference>
<dbReference type="SMART" id="SM00271">
    <property type="entry name" value="DnaJ"/>
    <property type="match status" value="1"/>
</dbReference>
<feature type="compositionally biased region" description="Polar residues" evidence="1">
    <location>
        <begin position="753"/>
        <end position="763"/>
    </location>
</feature>
<evidence type="ECO:0000313" key="4">
    <source>
        <dbReference type="Proteomes" id="UP000799302"/>
    </source>
</evidence>
<dbReference type="PROSITE" id="PS00636">
    <property type="entry name" value="DNAJ_1"/>
    <property type="match status" value="1"/>
</dbReference>
<organism evidence="3 4">
    <name type="scientific">Microthyrium microscopicum</name>
    <dbReference type="NCBI Taxonomy" id="703497"/>
    <lineage>
        <taxon>Eukaryota</taxon>
        <taxon>Fungi</taxon>
        <taxon>Dikarya</taxon>
        <taxon>Ascomycota</taxon>
        <taxon>Pezizomycotina</taxon>
        <taxon>Dothideomycetes</taxon>
        <taxon>Dothideomycetes incertae sedis</taxon>
        <taxon>Microthyriales</taxon>
        <taxon>Microthyriaceae</taxon>
        <taxon>Microthyrium</taxon>
    </lineage>
</organism>
<evidence type="ECO:0000256" key="1">
    <source>
        <dbReference type="SAM" id="MobiDB-lite"/>
    </source>
</evidence>
<dbReference type="Pfam" id="PF00226">
    <property type="entry name" value="DnaJ"/>
    <property type="match status" value="1"/>
</dbReference>
<name>A0A6A6UWC0_9PEZI</name>
<dbReference type="EMBL" id="MU004230">
    <property type="protein sequence ID" value="KAF2675274.1"/>
    <property type="molecule type" value="Genomic_DNA"/>
</dbReference>
<feature type="compositionally biased region" description="Polar residues" evidence="1">
    <location>
        <begin position="567"/>
        <end position="576"/>
    </location>
</feature>
<feature type="compositionally biased region" description="Low complexity" evidence="1">
    <location>
        <begin position="488"/>
        <end position="497"/>
    </location>
</feature>
<feature type="compositionally biased region" description="Polar residues" evidence="1">
    <location>
        <begin position="501"/>
        <end position="530"/>
    </location>
</feature>
<feature type="compositionally biased region" description="Polar residues" evidence="1">
    <location>
        <begin position="191"/>
        <end position="213"/>
    </location>
</feature>
<reference evidence="3" key="1">
    <citation type="journal article" date="2020" name="Stud. Mycol.">
        <title>101 Dothideomycetes genomes: a test case for predicting lifestyles and emergence of pathogens.</title>
        <authorList>
            <person name="Haridas S."/>
            <person name="Albert R."/>
            <person name="Binder M."/>
            <person name="Bloem J."/>
            <person name="Labutti K."/>
            <person name="Salamov A."/>
            <person name="Andreopoulos B."/>
            <person name="Baker S."/>
            <person name="Barry K."/>
            <person name="Bills G."/>
            <person name="Bluhm B."/>
            <person name="Cannon C."/>
            <person name="Castanera R."/>
            <person name="Culley D."/>
            <person name="Daum C."/>
            <person name="Ezra D."/>
            <person name="Gonzalez J."/>
            <person name="Henrissat B."/>
            <person name="Kuo A."/>
            <person name="Liang C."/>
            <person name="Lipzen A."/>
            <person name="Lutzoni F."/>
            <person name="Magnuson J."/>
            <person name="Mondo S."/>
            <person name="Nolan M."/>
            <person name="Ohm R."/>
            <person name="Pangilinan J."/>
            <person name="Park H.-J."/>
            <person name="Ramirez L."/>
            <person name="Alfaro M."/>
            <person name="Sun H."/>
            <person name="Tritt A."/>
            <person name="Yoshinaga Y."/>
            <person name="Zwiers L.-H."/>
            <person name="Turgeon B."/>
            <person name="Goodwin S."/>
            <person name="Spatafora J."/>
            <person name="Crous P."/>
            <person name="Grigoriev I."/>
        </authorList>
    </citation>
    <scope>NUCLEOTIDE SEQUENCE</scope>
    <source>
        <strain evidence="3">CBS 115976</strain>
    </source>
</reference>
<feature type="compositionally biased region" description="Pro residues" evidence="1">
    <location>
        <begin position="100"/>
        <end position="128"/>
    </location>
</feature>
<feature type="region of interest" description="Disordered" evidence="1">
    <location>
        <begin position="566"/>
        <end position="729"/>
    </location>
</feature>
<keyword evidence="4" id="KW-1185">Reference proteome</keyword>
<dbReference type="CDD" id="cd06257">
    <property type="entry name" value="DnaJ"/>
    <property type="match status" value="1"/>
</dbReference>
<evidence type="ECO:0000313" key="3">
    <source>
        <dbReference type="EMBL" id="KAF2675274.1"/>
    </source>
</evidence>
<dbReference type="InterPro" id="IPR018253">
    <property type="entry name" value="DnaJ_domain_CS"/>
</dbReference>
<feature type="domain" description="J" evidence="2">
    <location>
        <begin position="9"/>
        <end position="75"/>
    </location>
</feature>
<feature type="compositionally biased region" description="Low complexity" evidence="1">
    <location>
        <begin position="410"/>
        <end position="425"/>
    </location>
</feature>
<protein>
    <recommendedName>
        <fullName evidence="2">J domain-containing protein</fullName>
    </recommendedName>
</protein>
<dbReference type="PANTHER" id="PTHR24074">
    <property type="entry name" value="CO-CHAPERONE PROTEIN DJLA"/>
    <property type="match status" value="1"/>
</dbReference>
<sequence>MVKADPKRNYYADLDVSPAASTDDIKKQFRKLARLYHPDRNPGKELEYVPKFQAIQAAHEVLGDPDQRAKYDADRKRLGYGARAVPKPSPYPSTFRQPRPRPPPQPAHFPPPSQAFPRPPPRPQPPPRQASNHPNRPPPQNPYNTSTRPSAAPTGASKFTNPTGPNRFAQFYPPRPAAAKDDANLRDNVFNAWQNMNKTHSRPNTGTQPSTPGSGDDTGADRNHGPFGRASAAHPGIHRSNTTRAPRKNGFDPNAPGDFWEPAAKQTSSYKTRPHFTEGNTDGMFPPNFVPTHDQEDEFAQPKPKRHSEHMHPQSFPNMRNVDQDMSYGERISSPYQGSGGEKVSVGAAEFLQRSTSVKDQARMAADYESAGSNPSSKKTTPRAKSSSPHNAPSNQASPGANARKQPFVSDLSESDSSSGSSGFSAKAQTGNFNIPQARKVAMPSRKWTVSPNKDGKQPVDTSFASKDWTGVFEGNNLFGPPQLGPQTSRSRPSPMRTSRKNSTSPVYINISDTVPINTNTPFPSAGETQPSPVNPSPANPSPPVKFSAEEWGKYFKQPSLFVPDINNLSQQSRPPSTVRKPLRPRTMSKTADRPNFDAKGANRDGKPTSRSASTGGSKEDVDAMDIDVDMTPPFRGAGRSDSGNVRMVPAAPQRADWRDMLETKPVASGSSAIPLGQPTIPTAVPSAVPNAVPPPNQHIPPPPPGPPPNFSSRPTTGGASAPEEIPPSLNLADLKSNLTKRAASGSVDIGDLSTSLPFNSGTSDRHPTAPSNAPLNIPKAPQPPQLPTGRRMTHEEWKQHVGNMSAYMGYWYQFEDKMIQHFATRHVDATKFGTGIPNQAATNLLEASGDIRDGGIERYAETLEQDRRVREFWSSACNRHQKCVMDFVKIKGRVRKEGFGPPIITAQ</sequence>
<feature type="compositionally biased region" description="Polar residues" evidence="1">
    <location>
        <begin position="371"/>
        <end position="399"/>
    </location>
</feature>
<dbReference type="InterPro" id="IPR050817">
    <property type="entry name" value="DjlA_DnaK_co-chaperone"/>
</dbReference>
<dbReference type="InterPro" id="IPR001623">
    <property type="entry name" value="DnaJ_domain"/>
</dbReference>
<feature type="region of interest" description="Disordered" evidence="1">
    <location>
        <begin position="60"/>
        <end position="551"/>
    </location>
</feature>
<feature type="compositionally biased region" description="Pro residues" evidence="1">
    <location>
        <begin position="533"/>
        <end position="544"/>
    </location>
</feature>
<proteinExistence type="predicted"/>